<feature type="domain" description="Acyl-CoA dehydrogenase C-terminal" evidence="2">
    <location>
        <begin position="200"/>
        <end position="312"/>
    </location>
</feature>
<proteinExistence type="predicted"/>
<dbReference type="Gene3D" id="1.20.140.10">
    <property type="entry name" value="Butyryl-CoA Dehydrogenase, subunit A, domain 3"/>
    <property type="match status" value="1"/>
</dbReference>
<gene>
    <name evidence="3" type="ORF">HLY00_4698</name>
</gene>
<organism evidence="3 4">
    <name type="scientific">Mycolicibacterium hippocampi</name>
    <dbReference type="NCBI Taxonomy" id="659824"/>
    <lineage>
        <taxon>Bacteria</taxon>
        <taxon>Bacillati</taxon>
        <taxon>Actinomycetota</taxon>
        <taxon>Actinomycetes</taxon>
        <taxon>Mycobacteriales</taxon>
        <taxon>Mycobacteriaceae</taxon>
        <taxon>Mycolicibacterium</taxon>
    </lineage>
</organism>
<sequence>MAHPDLPRSLNPAVRSILDRVAAESGVETTNSVAALSHSLEGRSLKPVRDGGFGASPEQFASEIYDLAIADASLAWLAATFNSAASDVATLLGNGLWDGDPDALITTGHRGHGVLVDGRLSGRWRSVVGAGYADWLLLSTDDGSACHVLVPRDSAHLEPVGDHLGLAAAGICDVAVTELPVAPHRILRGAHTHTAVTSRCAAAAVVGSADGLWRAHVEHARARLATSYGGEETTDTTAAQLAWAASDIDAAKLQITTAVAAPEGPEDVAWASQQAVARARSAADRLLGHSRHALSASDPVTRRWRDVHAGCRLAVPLIDATASPLR</sequence>
<comment type="caution">
    <text evidence="3">The sequence shown here is derived from an EMBL/GenBank/DDBJ whole genome shotgun (WGS) entry which is preliminary data.</text>
</comment>
<keyword evidence="4" id="KW-1185">Reference proteome</keyword>
<dbReference type="InterPro" id="IPR013107">
    <property type="entry name" value="Acyl-CoA_DH_C"/>
</dbReference>
<dbReference type="SUPFAM" id="SSF56645">
    <property type="entry name" value="Acyl-CoA dehydrogenase NM domain-like"/>
    <property type="match status" value="1"/>
</dbReference>
<dbReference type="InterPro" id="IPR046373">
    <property type="entry name" value="Acyl-CoA_Oxase/DH_mid-dom_sf"/>
</dbReference>
<dbReference type="Gene3D" id="2.40.110.10">
    <property type="entry name" value="Butyryl-CoA Dehydrogenase, subunit A, domain 2"/>
    <property type="match status" value="1"/>
</dbReference>
<protein>
    <recommendedName>
        <fullName evidence="2">Acyl-CoA dehydrogenase C-terminal domain-containing protein</fullName>
    </recommendedName>
</protein>
<evidence type="ECO:0000259" key="2">
    <source>
        <dbReference type="Pfam" id="PF08028"/>
    </source>
</evidence>
<name>A0A850PDJ8_9MYCO</name>
<evidence type="ECO:0000313" key="3">
    <source>
        <dbReference type="EMBL" id="NVN48541.1"/>
    </source>
</evidence>
<evidence type="ECO:0000313" key="4">
    <source>
        <dbReference type="Proteomes" id="UP000570517"/>
    </source>
</evidence>
<dbReference type="EMBL" id="JABFYL010000005">
    <property type="protein sequence ID" value="NVN48541.1"/>
    <property type="molecule type" value="Genomic_DNA"/>
</dbReference>
<evidence type="ECO:0000256" key="1">
    <source>
        <dbReference type="ARBA" id="ARBA00023002"/>
    </source>
</evidence>
<dbReference type="AlphaFoldDB" id="A0A850PDJ8"/>
<accession>A0A850PDJ8</accession>
<dbReference type="GO" id="GO:0016627">
    <property type="term" value="F:oxidoreductase activity, acting on the CH-CH group of donors"/>
    <property type="evidence" value="ECO:0007669"/>
    <property type="project" value="InterPro"/>
</dbReference>
<dbReference type="Proteomes" id="UP000570517">
    <property type="component" value="Unassembled WGS sequence"/>
</dbReference>
<dbReference type="RefSeq" id="WP_178356996.1">
    <property type="nucleotide sequence ID" value="NZ_JABFYL010000005.1"/>
</dbReference>
<keyword evidence="1" id="KW-0560">Oxidoreductase</keyword>
<reference evidence="3 4" key="1">
    <citation type="submission" date="2020-05" db="EMBL/GenBank/DDBJ databases">
        <title>Draft genome sequence of Mycobacterium hippocampi DL, isolated from European seabass, Dicentrarchus labrax, reared in fish farms.</title>
        <authorList>
            <person name="Stathopoulou P."/>
            <person name="Asimakis E."/>
            <person name="Tzokas K."/>
            <person name="Batargias C."/>
            <person name="Tsiamis G."/>
        </authorList>
    </citation>
    <scope>NUCLEOTIDE SEQUENCE [LARGE SCALE GENOMIC DNA]</scope>
    <source>
        <strain evidence="3 4">DL</strain>
    </source>
</reference>
<dbReference type="InterPro" id="IPR009100">
    <property type="entry name" value="AcylCoA_DH/oxidase_NM_dom_sf"/>
</dbReference>
<dbReference type="Pfam" id="PF08028">
    <property type="entry name" value="Acyl-CoA_dh_2"/>
    <property type="match status" value="1"/>
</dbReference>